<feature type="domain" description="Peptidase S54 rhomboid" evidence="6">
    <location>
        <begin position="37"/>
        <end position="170"/>
    </location>
</feature>
<evidence type="ECO:0000256" key="2">
    <source>
        <dbReference type="ARBA" id="ARBA00022692"/>
    </source>
</evidence>
<feature type="transmembrane region" description="Helical" evidence="5">
    <location>
        <begin position="44"/>
        <end position="64"/>
    </location>
</feature>
<comment type="caution">
    <text evidence="7">The sequence shown here is derived from an EMBL/GenBank/DDBJ whole genome shotgun (WGS) entry which is preliminary data.</text>
</comment>
<dbReference type="SUPFAM" id="SSF144091">
    <property type="entry name" value="Rhomboid-like"/>
    <property type="match status" value="1"/>
</dbReference>
<dbReference type="Proteomes" id="UP000027153">
    <property type="component" value="Unassembled WGS sequence"/>
</dbReference>
<evidence type="ECO:0000256" key="4">
    <source>
        <dbReference type="ARBA" id="ARBA00023136"/>
    </source>
</evidence>
<keyword evidence="8" id="KW-1185">Reference proteome</keyword>
<dbReference type="GO" id="GO:0004252">
    <property type="term" value="F:serine-type endopeptidase activity"/>
    <property type="evidence" value="ECO:0007669"/>
    <property type="project" value="InterPro"/>
</dbReference>
<dbReference type="AlphaFoldDB" id="A0A062V9K8"/>
<evidence type="ECO:0000256" key="1">
    <source>
        <dbReference type="ARBA" id="ARBA00004141"/>
    </source>
</evidence>
<feature type="transmembrane region" description="Helical" evidence="5">
    <location>
        <begin position="124"/>
        <end position="146"/>
    </location>
</feature>
<gene>
    <name evidence="7" type="ORF">ANME2D_00301</name>
</gene>
<dbReference type="GO" id="GO:0016020">
    <property type="term" value="C:membrane"/>
    <property type="evidence" value="ECO:0007669"/>
    <property type="project" value="UniProtKB-SubCell"/>
</dbReference>
<dbReference type="RefSeq" id="WP_048088505.1">
    <property type="nucleotide sequence ID" value="NZ_JMIY01000001.1"/>
</dbReference>
<keyword evidence="4 5" id="KW-0472">Membrane</keyword>
<dbReference type="Gene3D" id="1.20.1540.10">
    <property type="entry name" value="Rhomboid-like"/>
    <property type="match status" value="1"/>
</dbReference>
<feature type="transmembrane region" description="Helical" evidence="5">
    <location>
        <begin position="182"/>
        <end position="201"/>
    </location>
</feature>
<keyword evidence="3 5" id="KW-1133">Transmembrane helix</keyword>
<evidence type="ECO:0000259" key="6">
    <source>
        <dbReference type="Pfam" id="PF01694"/>
    </source>
</evidence>
<protein>
    <submittedName>
        <fullName evidence="7">Putative membrane protein</fullName>
    </submittedName>
</protein>
<feature type="transmembrane region" description="Helical" evidence="5">
    <location>
        <begin position="152"/>
        <end position="170"/>
    </location>
</feature>
<reference evidence="7 8" key="1">
    <citation type="journal article" date="2013" name="Nature">
        <title>Anaerobic oxidation of methane coupled to nitrate reduction in a novel archaeal lineage.</title>
        <authorList>
            <person name="Haroon M.F."/>
            <person name="Hu S."/>
            <person name="Shi Y."/>
            <person name="Imelfort M."/>
            <person name="Keller J."/>
            <person name="Hugenholtz P."/>
            <person name="Yuan Z."/>
            <person name="Tyson G.W."/>
        </authorList>
    </citation>
    <scope>NUCLEOTIDE SEQUENCE [LARGE SCALE GENOMIC DNA]</scope>
    <source>
        <strain evidence="7 8">ANME-2d</strain>
    </source>
</reference>
<name>A0A062V9K8_9EURY</name>
<dbReference type="OrthoDB" id="169619at2157"/>
<dbReference type="InterPro" id="IPR022764">
    <property type="entry name" value="Peptidase_S54_rhomboid_dom"/>
</dbReference>
<evidence type="ECO:0000313" key="7">
    <source>
        <dbReference type="EMBL" id="KCZ73238.1"/>
    </source>
</evidence>
<feature type="transmembrane region" description="Helical" evidence="5">
    <location>
        <begin position="76"/>
        <end position="94"/>
    </location>
</feature>
<dbReference type="PANTHER" id="PTHR43066">
    <property type="entry name" value="RHOMBOID-RELATED PROTEIN"/>
    <property type="match status" value="1"/>
</dbReference>
<feature type="transmembrane region" description="Helical" evidence="5">
    <location>
        <begin position="100"/>
        <end position="117"/>
    </location>
</feature>
<evidence type="ECO:0000313" key="8">
    <source>
        <dbReference type="Proteomes" id="UP000027153"/>
    </source>
</evidence>
<proteinExistence type="predicted"/>
<keyword evidence="2 5" id="KW-0812">Transmembrane</keyword>
<dbReference type="InterPro" id="IPR035952">
    <property type="entry name" value="Rhomboid-like_sf"/>
</dbReference>
<sequence>MKLIDFLIILSVVLSLYAWGTPGNLAFSKAALLRGDYDTLVTGIFVHANFVHLIGNMLFLYIFGRILEEKVGALRTATVFFTGGVLSFILSIPFYPNVKMVGASAAIFAIMAVVLLVRRPGYSFLFLSPIGPLALLFFVFNIIAIQNGDMGNVAYVSHVIGFIIGVFFGARWNNKWKESLMYTVLLLAAYIALFHSLRALFNL</sequence>
<dbReference type="Pfam" id="PF01694">
    <property type="entry name" value="Rhomboid"/>
    <property type="match status" value="1"/>
</dbReference>
<evidence type="ECO:0000256" key="3">
    <source>
        <dbReference type="ARBA" id="ARBA00022989"/>
    </source>
</evidence>
<organism evidence="7 8">
    <name type="scientific">Candidatus Methanoperedens nitratireducens</name>
    <dbReference type="NCBI Taxonomy" id="1392998"/>
    <lineage>
        <taxon>Archaea</taxon>
        <taxon>Methanobacteriati</taxon>
        <taxon>Methanobacteriota</taxon>
        <taxon>Stenosarchaea group</taxon>
        <taxon>Methanomicrobia</taxon>
        <taxon>Methanosarcinales</taxon>
        <taxon>ANME-2 cluster</taxon>
        <taxon>Candidatus Methanoperedentaceae</taxon>
        <taxon>Candidatus Methanoperedens</taxon>
    </lineage>
</organism>
<accession>A0A062V9K8</accession>
<evidence type="ECO:0000256" key="5">
    <source>
        <dbReference type="SAM" id="Phobius"/>
    </source>
</evidence>
<dbReference type="EMBL" id="JMIY01000001">
    <property type="protein sequence ID" value="KCZ73238.1"/>
    <property type="molecule type" value="Genomic_DNA"/>
</dbReference>
<comment type="subcellular location">
    <subcellularLocation>
        <location evidence="1">Membrane</location>
        <topology evidence="1">Multi-pass membrane protein</topology>
    </subcellularLocation>
</comment>